<feature type="domain" description="DUF1330" evidence="2">
    <location>
        <begin position="36"/>
        <end position="114"/>
    </location>
</feature>
<dbReference type="Proteomes" id="UP000789595">
    <property type="component" value="Unassembled WGS sequence"/>
</dbReference>
<sequence>MAESTKELTDEGAKVTTTVEGSDATAAAPAEPAGKKGYWIIHILAIKDEQKFFAHLSLANSKTKYGGKTRIFAPVKATLKGDPVAYCAVIEFPSVQAAIDCWDDESDYAEARALLGDPETDVVDRRVCVIEADSLPELKPGQGFWINHVHAVKIQDQFMAYAGQSIPLFSSATMGPVVHQHVGAGATSYTVAFAALFGLESAQAGLDMPASDAYTAAKAAGGMAEGEDDVVDRTVCVIEYDQQYDQLAAK</sequence>
<dbReference type="SUPFAM" id="SSF54909">
    <property type="entry name" value="Dimeric alpha+beta barrel"/>
    <property type="match status" value="1"/>
</dbReference>
<feature type="compositionally biased region" description="Basic and acidic residues" evidence="1">
    <location>
        <begin position="1"/>
        <end position="13"/>
    </location>
</feature>
<dbReference type="EMBL" id="CAKKNE010000001">
    <property type="protein sequence ID" value="CAH0364439.1"/>
    <property type="molecule type" value="Genomic_DNA"/>
</dbReference>
<evidence type="ECO:0000313" key="4">
    <source>
        <dbReference type="Proteomes" id="UP000789595"/>
    </source>
</evidence>
<accession>A0A8J2SBF3</accession>
<dbReference type="AlphaFoldDB" id="A0A8J2SBF3"/>
<reference evidence="3" key="1">
    <citation type="submission" date="2021-11" db="EMBL/GenBank/DDBJ databases">
        <authorList>
            <consortium name="Genoscope - CEA"/>
            <person name="William W."/>
        </authorList>
    </citation>
    <scope>NUCLEOTIDE SEQUENCE</scope>
</reference>
<name>A0A8J2SBF3_9STRA</name>
<gene>
    <name evidence="3" type="ORF">PECAL_1P08000</name>
</gene>
<organism evidence="3 4">
    <name type="scientific">Pelagomonas calceolata</name>
    <dbReference type="NCBI Taxonomy" id="35677"/>
    <lineage>
        <taxon>Eukaryota</taxon>
        <taxon>Sar</taxon>
        <taxon>Stramenopiles</taxon>
        <taxon>Ochrophyta</taxon>
        <taxon>Pelagophyceae</taxon>
        <taxon>Pelagomonadales</taxon>
        <taxon>Pelagomonadaceae</taxon>
        <taxon>Pelagomonas</taxon>
    </lineage>
</organism>
<feature type="region of interest" description="Disordered" evidence="1">
    <location>
        <begin position="1"/>
        <end position="29"/>
    </location>
</feature>
<evidence type="ECO:0000259" key="2">
    <source>
        <dbReference type="Pfam" id="PF07045"/>
    </source>
</evidence>
<dbReference type="InterPro" id="IPR011008">
    <property type="entry name" value="Dimeric_a/b-barrel"/>
</dbReference>
<evidence type="ECO:0000313" key="3">
    <source>
        <dbReference type="EMBL" id="CAH0364439.1"/>
    </source>
</evidence>
<comment type="caution">
    <text evidence="3">The sequence shown here is derived from an EMBL/GenBank/DDBJ whole genome shotgun (WGS) entry which is preliminary data.</text>
</comment>
<dbReference type="InterPro" id="IPR010753">
    <property type="entry name" value="DUF1330"/>
</dbReference>
<dbReference type="Gene3D" id="3.30.70.100">
    <property type="match status" value="1"/>
</dbReference>
<proteinExistence type="predicted"/>
<evidence type="ECO:0000256" key="1">
    <source>
        <dbReference type="SAM" id="MobiDB-lite"/>
    </source>
</evidence>
<dbReference type="Pfam" id="PF07045">
    <property type="entry name" value="DUF1330"/>
    <property type="match status" value="1"/>
</dbReference>
<keyword evidence="4" id="KW-1185">Reference proteome</keyword>
<protein>
    <recommendedName>
        <fullName evidence="2">DUF1330 domain-containing protein</fullName>
    </recommendedName>
</protein>